<reference evidence="8 9" key="1">
    <citation type="journal article" date="2019" name="Nat. Ecol. Evol.">
        <title>Megaphylogeny resolves global patterns of mushroom evolution.</title>
        <authorList>
            <person name="Varga T."/>
            <person name="Krizsan K."/>
            <person name="Foldi C."/>
            <person name="Dima B."/>
            <person name="Sanchez-Garcia M."/>
            <person name="Sanchez-Ramirez S."/>
            <person name="Szollosi G.J."/>
            <person name="Szarkandi J.G."/>
            <person name="Papp V."/>
            <person name="Albert L."/>
            <person name="Andreopoulos W."/>
            <person name="Angelini C."/>
            <person name="Antonin V."/>
            <person name="Barry K.W."/>
            <person name="Bougher N.L."/>
            <person name="Buchanan P."/>
            <person name="Buyck B."/>
            <person name="Bense V."/>
            <person name="Catcheside P."/>
            <person name="Chovatia M."/>
            <person name="Cooper J."/>
            <person name="Damon W."/>
            <person name="Desjardin D."/>
            <person name="Finy P."/>
            <person name="Geml J."/>
            <person name="Haridas S."/>
            <person name="Hughes K."/>
            <person name="Justo A."/>
            <person name="Karasinski D."/>
            <person name="Kautmanova I."/>
            <person name="Kiss B."/>
            <person name="Kocsube S."/>
            <person name="Kotiranta H."/>
            <person name="LaButti K.M."/>
            <person name="Lechner B.E."/>
            <person name="Liimatainen K."/>
            <person name="Lipzen A."/>
            <person name="Lukacs Z."/>
            <person name="Mihaltcheva S."/>
            <person name="Morgado L.N."/>
            <person name="Niskanen T."/>
            <person name="Noordeloos M.E."/>
            <person name="Ohm R.A."/>
            <person name="Ortiz-Santana B."/>
            <person name="Ovrebo C."/>
            <person name="Racz N."/>
            <person name="Riley R."/>
            <person name="Savchenko A."/>
            <person name="Shiryaev A."/>
            <person name="Soop K."/>
            <person name="Spirin V."/>
            <person name="Szebenyi C."/>
            <person name="Tomsovsky M."/>
            <person name="Tulloss R.E."/>
            <person name="Uehling J."/>
            <person name="Grigoriev I.V."/>
            <person name="Vagvolgyi C."/>
            <person name="Papp T."/>
            <person name="Martin F.M."/>
            <person name="Miettinen O."/>
            <person name="Hibbett D.S."/>
            <person name="Nagy L.G."/>
        </authorList>
    </citation>
    <scope>NUCLEOTIDE SEQUENCE [LARGE SCALE GENOMIC DNA]</scope>
    <source>
        <strain evidence="8 9">OMC1185</strain>
    </source>
</reference>
<proteinExistence type="predicted"/>
<evidence type="ECO:0000313" key="8">
    <source>
        <dbReference type="EMBL" id="TFK55604.1"/>
    </source>
</evidence>
<dbReference type="SMART" id="SM00105">
    <property type="entry name" value="ArfGap"/>
    <property type="match status" value="1"/>
</dbReference>
<evidence type="ECO:0000256" key="3">
    <source>
        <dbReference type="ARBA" id="ARBA00022771"/>
    </source>
</evidence>
<dbReference type="EMBL" id="ML213504">
    <property type="protein sequence ID" value="TFK55604.1"/>
    <property type="molecule type" value="Genomic_DNA"/>
</dbReference>
<keyword evidence="1" id="KW-0343">GTPase activation</keyword>
<dbReference type="GO" id="GO:0008270">
    <property type="term" value="F:zinc ion binding"/>
    <property type="evidence" value="ECO:0007669"/>
    <property type="project" value="UniProtKB-KW"/>
</dbReference>
<dbReference type="Gene3D" id="1.10.220.150">
    <property type="entry name" value="Arf GTPase activating protein"/>
    <property type="match status" value="1"/>
</dbReference>
<dbReference type="PROSITE" id="PS50115">
    <property type="entry name" value="ARFGAP"/>
    <property type="match status" value="1"/>
</dbReference>
<organism evidence="8 9">
    <name type="scientific">Heliocybe sulcata</name>
    <dbReference type="NCBI Taxonomy" id="5364"/>
    <lineage>
        <taxon>Eukaryota</taxon>
        <taxon>Fungi</taxon>
        <taxon>Dikarya</taxon>
        <taxon>Basidiomycota</taxon>
        <taxon>Agaricomycotina</taxon>
        <taxon>Agaricomycetes</taxon>
        <taxon>Gloeophyllales</taxon>
        <taxon>Gloeophyllaceae</taxon>
        <taxon>Heliocybe</taxon>
    </lineage>
</organism>
<evidence type="ECO:0000256" key="2">
    <source>
        <dbReference type="ARBA" id="ARBA00022723"/>
    </source>
</evidence>
<sequence length="425" mass="45428">MTDQALARKTLQDLIKREDLKNKTCIDCGNPNPQWASLSFAVFLCLQCAGTHRGFGVHISFVRSVSMDTWQDEQIRRMKLGGNAPFRAFMQSYPAEGGYNDALSPYETYHCWAATQYREKLDAELAGKPWEPSSPPVNHNAPGAGTNSPGRPSSAQGLRKSRASARSNTGNSFRDSRPTSPSSLSYSPNPSGASSPPLDQKSANENYFSRLGQANASRPDDLPPSQGGRYQGFGSTPSPSSGSQHPSFGMSSAAAPTLSDLQENPMAALSKGWSLFSTAVAGATKAVSENVIQPGIQRVQDPTFQASVKGYVAKAGEVGSSANDWGRRQLGVDVASTVGGVKDRMGLGRPDRSGYGAVGQDQYGEHSGLYHDDDEFFGEFSSSDHGRSSGPNLYDSHGPSRPSDTASASANTSANKKHDDGWEDW</sequence>
<keyword evidence="3 5" id="KW-0863">Zinc-finger</keyword>
<dbReference type="GO" id="GO:0005096">
    <property type="term" value="F:GTPase activator activity"/>
    <property type="evidence" value="ECO:0007669"/>
    <property type="project" value="UniProtKB-KW"/>
</dbReference>
<keyword evidence="9" id="KW-1185">Reference proteome</keyword>
<feature type="region of interest" description="Disordered" evidence="6">
    <location>
        <begin position="341"/>
        <end position="425"/>
    </location>
</feature>
<gene>
    <name evidence="8" type="ORF">OE88DRAFT_1731276</name>
</gene>
<evidence type="ECO:0000256" key="6">
    <source>
        <dbReference type="SAM" id="MobiDB-lite"/>
    </source>
</evidence>
<dbReference type="InterPro" id="IPR001164">
    <property type="entry name" value="ArfGAP_dom"/>
</dbReference>
<dbReference type="GO" id="GO:0000139">
    <property type="term" value="C:Golgi membrane"/>
    <property type="evidence" value="ECO:0007669"/>
    <property type="project" value="TreeGrafter"/>
</dbReference>
<feature type="compositionally biased region" description="Basic and acidic residues" evidence="6">
    <location>
        <begin position="416"/>
        <end position="425"/>
    </location>
</feature>
<feature type="domain" description="Arf-GAP" evidence="7">
    <location>
        <begin position="8"/>
        <end position="121"/>
    </location>
</feature>
<feature type="region of interest" description="Disordered" evidence="6">
    <location>
        <begin position="127"/>
        <end position="253"/>
    </location>
</feature>
<dbReference type="OrthoDB" id="983479at2759"/>
<feature type="compositionally biased region" description="Low complexity" evidence="6">
    <location>
        <begin position="403"/>
        <end position="414"/>
    </location>
</feature>
<dbReference type="Pfam" id="PF01412">
    <property type="entry name" value="ArfGap"/>
    <property type="match status" value="1"/>
</dbReference>
<feature type="compositionally biased region" description="Low complexity" evidence="6">
    <location>
        <begin position="178"/>
        <end position="197"/>
    </location>
</feature>
<evidence type="ECO:0000256" key="1">
    <source>
        <dbReference type="ARBA" id="ARBA00022468"/>
    </source>
</evidence>
<keyword evidence="4" id="KW-0862">Zinc</keyword>
<dbReference type="Proteomes" id="UP000305948">
    <property type="component" value="Unassembled WGS sequence"/>
</dbReference>
<dbReference type="GO" id="GO:0032012">
    <property type="term" value="P:regulation of ARF protein signal transduction"/>
    <property type="evidence" value="ECO:0007669"/>
    <property type="project" value="TreeGrafter"/>
</dbReference>
<feature type="compositionally biased region" description="Polar residues" evidence="6">
    <location>
        <begin position="145"/>
        <end position="156"/>
    </location>
</feature>
<evidence type="ECO:0000256" key="5">
    <source>
        <dbReference type="PROSITE-ProRule" id="PRU00288"/>
    </source>
</evidence>
<evidence type="ECO:0000259" key="7">
    <source>
        <dbReference type="PROSITE" id="PS50115"/>
    </source>
</evidence>
<feature type="compositionally biased region" description="Basic and acidic residues" evidence="6">
    <location>
        <begin position="341"/>
        <end position="352"/>
    </location>
</feature>
<dbReference type="GO" id="GO:0030100">
    <property type="term" value="P:regulation of endocytosis"/>
    <property type="evidence" value="ECO:0007669"/>
    <property type="project" value="TreeGrafter"/>
</dbReference>
<protein>
    <submittedName>
        <fullName evidence="8">ArfGap-domain-containing protein</fullName>
    </submittedName>
</protein>
<dbReference type="SUPFAM" id="SSF57863">
    <property type="entry name" value="ArfGap/RecO-like zinc finger"/>
    <property type="match status" value="1"/>
</dbReference>
<dbReference type="CDD" id="cd08830">
    <property type="entry name" value="ArfGap_ArfGap1"/>
    <property type="match status" value="1"/>
</dbReference>
<keyword evidence="2" id="KW-0479">Metal-binding</keyword>
<dbReference type="InterPro" id="IPR037278">
    <property type="entry name" value="ARFGAP/RecO"/>
</dbReference>
<dbReference type="PANTHER" id="PTHR46395:SF1">
    <property type="entry name" value="ADP-RIBOSYLATION FACTOR GTPASE-ACTIVATING PROTEIN 1"/>
    <property type="match status" value="1"/>
</dbReference>
<dbReference type="PANTHER" id="PTHR46395">
    <property type="entry name" value="ADP-RIBOSYLATION FACTOR GTPASE-ACTIVATING PROTEIN 1"/>
    <property type="match status" value="1"/>
</dbReference>
<accession>A0A5C3ND28</accession>
<dbReference type="STRING" id="5364.A0A5C3ND28"/>
<feature type="compositionally biased region" description="Low complexity" evidence="6">
    <location>
        <begin position="232"/>
        <end position="249"/>
    </location>
</feature>
<evidence type="ECO:0000313" key="9">
    <source>
        <dbReference type="Proteomes" id="UP000305948"/>
    </source>
</evidence>
<feature type="compositionally biased region" description="Polar residues" evidence="6">
    <location>
        <begin position="164"/>
        <end position="173"/>
    </location>
</feature>
<feature type="compositionally biased region" description="Polar residues" evidence="6">
    <location>
        <begin position="201"/>
        <end position="216"/>
    </location>
</feature>
<name>A0A5C3ND28_9AGAM</name>
<evidence type="ECO:0000256" key="4">
    <source>
        <dbReference type="ARBA" id="ARBA00022833"/>
    </source>
</evidence>
<dbReference type="PRINTS" id="PR00405">
    <property type="entry name" value="REVINTRACTNG"/>
</dbReference>
<dbReference type="AlphaFoldDB" id="A0A5C3ND28"/>
<dbReference type="InterPro" id="IPR038508">
    <property type="entry name" value="ArfGAP_dom_sf"/>
</dbReference>